<evidence type="ECO:0000313" key="7">
    <source>
        <dbReference type="Proteomes" id="UP000551327"/>
    </source>
</evidence>
<evidence type="ECO:0000259" key="5">
    <source>
        <dbReference type="PROSITE" id="PS50893"/>
    </source>
</evidence>
<reference evidence="6 7" key="1">
    <citation type="submission" date="2020-08" db="EMBL/GenBank/DDBJ databases">
        <title>The genome sequence of type strain Novosphingobium piscinae KCTC 42194.</title>
        <authorList>
            <person name="Liu Y."/>
        </authorList>
    </citation>
    <scope>NUCLEOTIDE SEQUENCE [LARGE SCALE GENOMIC DNA]</scope>
    <source>
        <strain evidence="6 7">KCTC 42194</strain>
    </source>
</reference>
<dbReference type="InterPro" id="IPR027417">
    <property type="entry name" value="P-loop_NTPase"/>
</dbReference>
<evidence type="ECO:0000256" key="2">
    <source>
        <dbReference type="ARBA" id="ARBA00022448"/>
    </source>
</evidence>
<dbReference type="Pfam" id="PF00005">
    <property type="entry name" value="ABC_tran"/>
    <property type="match status" value="1"/>
</dbReference>
<sequence>MIQLTDVTKQYPTKSGPRTILKGINLTIRKGEHVGILGRNGAGKSTLVRVIGGAEPPTTGTVEREMSVSWPLAFTGGFHAKLTGIDNLRFICRIYGVDFHDRLDFVKDFSELGAYLYEPLGVYSSGMRARLAFAISMTIDFDCYLIDEVMAVGDDSFREKCKVELFEKRADKAMLIVSHSHRYLKGTCNRFLLFRDGTIQEYDDFDEVYEKYKELLAEPQTF</sequence>
<dbReference type="InterPro" id="IPR003593">
    <property type="entry name" value="AAA+_ATPase"/>
</dbReference>
<keyword evidence="4 6" id="KW-0067">ATP-binding</keyword>
<evidence type="ECO:0000256" key="4">
    <source>
        <dbReference type="ARBA" id="ARBA00022840"/>
    </source>
</evidence>
<dbReference type="CDD" id="cd03220">
    <property type="entry name" value="ABC_KpsT_Wzt"/>
    <property type="match status" value="1"/>
</dbReference>
<keyword evidence="2" id="KW-0813">Transport</keyword>
<dbReference type="SUPFAM" id="SSF52540">
    <property type="entry name" value="P-loop containing nucleoside triphosphate hydrolases"/>
    <property type="match status" value="1"/>
</dbReference>
<dbReference type="PROSITE" id="PS50893">
    <property type="entry name" value="ABC_TRANSPORTER_2"/>
    <property type="match status" value="1"/>
</dbReference>
<dbReference type="GO" id="GO:0140359">
    <property type="term" value="F:ABC-type transporter activity"/>
    <property type="evidence" value="ECO:0007669"/>
    <property type="project" value="InterPro"/>
</dbReference>
<dbReference type="SMART" id="SM00382">
    <property type="entry name" value="AAA"/>
    <property type="match status" value="1"/>
</dbReference>
<dbReference type="PROSITE" id="PS00211">
    <property type="entry name" value="ABC_TRANSPORTER_1"/>
    <property type="match status" value="1"/>
</dbReference>
<keyword evidence="3" id="KW-0547">Nucleotide-binding</keyword>
<protein>
    <submittedName>
        <fullName evidence="6">ABC transporter ATP-binding protein</fullName>
    </submittedName>
</protein>
<dbReference type="Gene3D" id="3.40.50.300">
    <property type="entry name" value="P-loop containing nucleotide triphosphate hydrolases"/>
    <property type="match status" value="1"/>
</dbReference>
<dbReference type="GO" id="GO:0016887">
    <property type="term" value="F:ATP hydrolysis activity"/>
    <property type="evidence" value="ECO:0007669"/>
    <property type="project" value="InterPro"/>
</dbReference>
<dbReference type="EMBL" id="JACLAX010000006">
    <property type="protein sequence ID" value="MBC2669057.1"/>
    <property type="molecule type" value="Genomic_DNA"/>
</dbReference>
<keyword evidence="7" id="KW-1185">Reference proteome</keyword>
<dbReference type="Proteomes" id="UP000551327">
    <property type="component" value="Unassembled WGS sequence"/>
</dbReference>
<dbReference type="InterPro" id="IPR017871">
    <property type="entry name" value="ABC_transporter-like_CS"/>
</dbReference>
<dbReference type="PANTHER" id="PTHR46743:SF2">
    <property type="entry name" value="TEICHOIC ACIDS EXPORT ATP-BINDING PROTEIN TAGH"/>
    <property type="match status" value="1"/>
</dbReference>
<dbReference type="AlphaFoldDB" id="A0A7X1KPT2"/>
<gene>
    <name evidence="6" type="ORF">H7F53_07875</name>
</gene>
<dbReference type="InterPro" id="IPR050683">
    <property type="entry name" value="Bact_Polysacc_Export_ATP-bd"/>
</dbReference>
<feature type="domain" description="ABC transporter" evidence="5">
    <location>
        <begin position="2"/>
        <end position="221"/>
    </location>
</feature>
<organism evidence="6 7">
    <name type="scientific">Novosphingobium piscinae</name>
    <dbReference type="NCBI Taxonomy" id="1507448"/>
    <lineage>
        <taxon>Bacteria</taxon>
        <taxon>Pseudomonadati</taxon>
        <taxon>Pseudomonadota</taxon>
        <taxon>Alphaproteobacteria</taxon>
        <taxon>Sphingomonadales</taxon>
        <taxon>Sphingomonadaceae</taxon>
        <taxon>Novosphingobium</taxon>
    </lineage>
</organism>
<proteinExistence type="inferred from homology"/>
<accession>A0A7X1KPT2</accession>
<evidence type="ECO:0000256" key="1">
    <source>
        <dbReference type="ARBA" id="ARBA00005417"/>
    </source>
</evidence>
<evidence type="ECO:0000313" key="6">
    <source>
        <dbReference type="EMBL" id="MBC2669057.1"/>
    </source>
</evidence>
<dbReference type="PANTHER" id="PTHR46743">
    <property type="entry name" value="TEICHOIC ACIDS EXPORT ATP-BINDING PROTEIN TAGH"/>
    <property type="match status" value="1"/>
</dbReference>
<comment type="caution">
    <text evidence="6">The sequence shown here is derived from an EMBL/GenBank/DDBJ whole genome shotgun (WGS) entry which is preliminary data.</text>
</comment>
<dbReference type="RefSeq" id="WP_185678946.1">
    <property type="nucleotide sequence ID" value="NZ_JACLAX010000006.1"/>
</dbReference>
<dbReference type="InterPro" id="IPR003439">
    <property type="entry name" value="ABC_transporter-like_ATP-bd"/>
</dbReference>
<dbReference type="GO" id="GO:0005524">
    <property type="term" value="F:ATP binding"/>
    <property type="evidence" value="ECO:0007669"/>
    <property type="project" value="UniProtKB-KW"/>
</dbReference>
<dbReference type="InterPro" id="IPR015860">
    <property type="entry name" value="ABC_transpr_TagH-like"/>
</dbReference>
<comment type="similarity">
    <text evidence="1">Belongs to the ABC transporter superfamily.</text>
</comment>
<evidence type="ECO:0000256" key="3">
    <source>
        <dbReference type="ARBA" id="ARBA00022741"/>
    </source>
</evidence>
<dbReference type="GO" id="GO:0016020">
    <property type="term" value="C:membrane"/>
    <property type="evidence" value="ECO:0007669"/>
    <property type="project" value="InterPro"/>
</dbReference>
<name>A0A7X1KPT2_9SPHN</name>